<gene>
    <name evidence="1" type="ORF">FG87_21595</name>
</gene>
<keyword evidence="2" id="KW-1185">Reference proteome</keyword>
<dbReference type="RefSeq" id="WP_043673527.1">
    <property type="nucleotide sequence ID" value="NZ_BDCI01000004.1"/>
</dbReference>
<reference evidence="1 2" key="1">
    <citation type="journal article" date="2014" name="Int. J. Syst. Evol. Microbiol.">
        <title>Nocardia vulneris sp. nov., isolated from wounds of human patients in North America.</title>
        <authorList>
            <person name="Lasker B.A."/>
            <person name="Bell M."/>
            <person name="Klenk H.P."/>
            <person name="Sproer C."/>
            <person name="Schumann C."/>
            <person name="Schumann P."/>
            <person name="Brown J.M."/>
        </authorList>
    </citation>
    <scope>NUCLEOTIDE SEQUENCE [LARGE SCALE GENOMIC DNA]</scope>
    <source>
        <strain evidence="1 2">W9851</strain>
    </source>
</reference>
<dbReference type="EMBL" id="JNFP01000026">
    <property type="protein sequence ID" value="KIA62982.1"/>
    <property type="molecule type" value="Genomic_DNA"/>
</dbReference>
<sequence>MTHEQKRLLLAVVGVLNSSSAVTAEDVHRRLPETILDTVEDVGHVLAILRNEKVRFRRGKYPANVLTRVLGILDGSIDEDSDDAEDYVDPRY</sequence>
<proteinExistence type="predicted"/>
<name>A0ABR4ZCA4_9NOCA</name>
<accession>A0ABR4ZCA4</accession>
<dbReference type="Proteomes" id="UP000031364">
    <property type="component" value="Unassembled WGS sequence"/>
</dbReference>
<organism evidence="1 2">
    <name type="scientific">Nocardia vulneris</name>
    <dbReference type="NCBI Taxonomy" id="1141657"/>
    <lineage>
        <taxon>Bacteria</taxon>
        <taxon>Bacillati</taxon>
        <taxon>Actinomycetota</taxon>
        <taxon>Actinomycetes</taxon>
        <taxon>Mycobacteriales</taxon>
        <taxon>Nocardiaceae</taxon>
        <taxon>Nocardia</taxon>
    </lineage>
</organism>
<evidence type="ECO:0000313" key="2">
    <source>
        <dbReference type="Proteomes" id="UP000031364"/>
    </source>
</evidence>
<evidence type="ECO:0000313" key="1">
    <source>
        <dbReference type="EMBL" id="KIA62982.1"/>
    </source>
</evidence>
<comment type="caution">
    <text evidence="1">The sequence shown here is derived from an EMBL/GenBank/DDBJ whole genome shotgun (WGS) entry which is preliminary data.</text>
</comment>
<protein>
    <submittedName>
        <fullName evidence="1">Uncharacterized protein</fullName>
    </submittedName>
</protein>